<reference evidence="1" key="1">
    <citation type="submission" date="2023-06" db="EMBL/GenBank/DDBJ databases">
        <title>Genome-scale phylogeny and comparative genomics of the fungal order Sordariales.</title>
        <authorList>
            <consortium name="Lawrence Berkeley National Laboratory"/>
            <person name="Hensen N."/>
            <person name="Bonometti L."/>
            <person name="Westerberg I."/>
            <person name="Brannstrom I.O."/>
            <person name="Guillou S."/>
            <person name="Cros-Aarteil S."/>
            <person name="Calhoun S."/>
            <person name="Haridas S."/>
            <person name="Kuo A."/>
            <person name="Mondo S."/>
            <person name="Pangilinan J."/>
            <person name="Riley R."/>
            <person name="LaButti K."/>
            <person name="Andreopoulos B."/>
            <person name="Lipzen A."/>
            <person name="Chen C."/>
            <person name="Yanf M."/>
            <person name="Daum C."/>
            <person name="Ng V."/>
            <person name="Clum A."/>
            <person name="Steindorff A."/>
            <person name="Ohm R."/>
            <person name="Martin F."/>
            <person name="Silar P."/>
            <person name="Natvig D."/>
            <person name="Lalanne C."/>
            <person name="Gautier V."/>
            <person name="Ament-velasquez S.L."/>
            <person name="Kruys A."/>
            <person name="Hutchinson M.I."/>
            <person name="Powell A.J."/>
            <person name="Barry K."/>
            <person name="Miller A.N."/>
            <person name="Grigoriev I.V."/>
            <person name="Debuchy R."/>
            <person name="Gladieux P."/>
            <person name="Thoren M.H."/>
            <person name="Johannesson H."/>
        </authorList>
    </citation>
    <scope>NUCLEOTIDE SEQUENCE</scope>
    <source>
        <strain evidence="1">SMH3391-2</strain>
    </source>
</reference>
<sequence length="79" mass="8223">MAVAASTLGFLLALSFIIICLISVSNPYLGKSAFWGACAINQAFSSNLKHSNLLHQGDATHHATVLHNLNPGSSSTLAS</sequence>
<gene>
    <name evidence="1" type="ORF">B0T17DRAFT_513855</name>
</gene>
<name>A0AA39XIH6_9PEZI</name>
<dbReference type="Proteomes" id="UP001174934">
    <property type="component" value="Unassembled WGS sequence"/>
</dbReference>
<evidence type="ECO:0000313" key="1">
    <source>
        <dbReference type="EMBL" id="KAK0634634.1"/>
    </source>
</evidence>
<proteinExistence type="predicted"/>
<protein>
    <submittedName>
        <fullName evidence="1">Uncharacterized protein</fullName>
    </submittedName>
</protein>
<keyword evidence="2" id="KW-1185">Reference proteome</keyword>
<evidence type="ECO:0000313" key="2">
    <source>
        <dbReference type="Proteomes" id="UP001174934"/>
    </source>
</evidence>
<accession>A0AA39XIH6</accession>
<organism evidence="1 2">
    <name type="scientific">Bombardia bombarda</name>
    <dbReference type="NCBI Taxonomy" id="252184"/>
    <lineage>
        <taxon>Eukaryota</taxon>
        <taxon>Fungi</taxon>
        <taxon>Dikarya</taxon>
        <taxon>Ascomycota</taxon>
        <taxon>Pezizomycotina</taxon>
        <taxon>Sordariomycetes</taxon>
        <taxon>Sordariomycetidae</taxon>
        <taxon>Sordariales</taxon>
        <taxon>Lasiosphaeriaceae</taxon>
        <taxon>Bombardia</taxon>
    </lineage>
</organism>
<dbReference type="EMBL" id="JAULSR010000001">
    <property type="protein sequence ID" value="KAK0634634.1"/>
    <property type="molecule type" value="Genomic_DNA"/>
</dbReference>
<comment type="caution">
    <text evidence="1">The sequence shown here is derived from an EMBL/GenBank/DDBJ whole genome shotgun (WGS) entry which is preliminary data.</text>
</comment>
<dbReference type="AlphaFoldDB" id="A0AA39XIH6"/>